<sequence length="104" mass="11915">MKSRDCFVSEGSCKLISVALGAKREDEARSLACRRHRRREPQRMRRARVKDREAERLDEERTRRSAACRADGWMYGRDGRLETGGDDANGADRSMRDRDAPTAS</sequence>
<reference evidence="4" key="1">
    <citation type="submission" date="2016-06" db="UniProtKB">
        <authorList>
            <consortium name="WormBaseParasite"/>
        </authorList>
    </citation>
    <scope>IDENTIFICATION</scope>
</reference>
<dbReference type="WBParaSite" id="SBAD_0000801401-mRNA-1">
    <property type="protein sequence ID" value="SBAD_0000801401-mRNA-1"/>
    <property type="gene ID" value="SBAD_0000801401"/>
</dbReference>
<evidence type="ECO:0000313" key="3">
    <source>
        <dbReference type="Proteomes" id="UP000270296"/>
    </source>
</evidence>
<reference evidence="2 3" key="2">
    <citation type="submission" date="2018-11" db="EMBL/GenBank/DDBJ databases">
        <authorList>
            <consortium name="Pathogen Informatics"/>
        </authorList>
    </citation>
    <scope>NUCLEOTIDE SEQUENCE [LARGE SCALE GENOMIC DNA]</scope>
</reference>
<evidence type="ECO:0000313" key="4">
    <source>
        <dbReference type="WBParaSite" id="SBAD_0000801401-mRNA-1"/>
    </source>
</evidence>
<dbReference type="Proteomes" id="UP000270296">
    <property type="component" value="Unassembled WGS sequence"/>
</dbReference>
<organism evidence="4">
    <name type="scientific">Soboliphyme baturini</name>
    <dbReference type="NCBI Taxonomy" id="241478"/>
    <lineage>
        <taxon>Eukaryota</taxon>
        <taxon>Metazoa</taxon>
        <taxon>Ecdysozoa</taxon>
        <taxon>Nematoda</taxon>
        <taxon>Enoplea</taxon>
        <taxon>Dorylaimia</taxon>
        <taxon>Dioctophymatida</taxon>
        <taxon>Dioctophymatoidea</taxon>
        <taxon>Soboliphymatidae</taxon>
        <taxon>Soboliphyme</taxon>
    </lineage>
</organism>
<dbReference type="EMBL" id="UZAM01010880">
    <property type="protein sequence ID" value="VDP14049.1"/>
    <property type="molecule type" value="Genomic_DNA"/>
</dbReference>
<name>A0A183IVS6_9BILA</name>
<feature type="compositionally biased region" description="Basic residues" evidence="1">
    <location>
        <begin position="37"/>
        <end position="49"/>
    </location>
</feature>
<feature type="compositionally biased region" description="Basic and acidic residues" evidence="1">
    <location>
        <begin position="93"/>
        <end position="104"/>
    </location>
</feature>
<protein>
    <submittedName>
        <fullName evidence="2 4">Uncharacterized protein</fullName>
    </submittedName>
</protein>
<evidence type="ECO:0000313" key="2">
    <source>
        <dbReference type="EMBL" id="VDP14049.1"/>
    </source>
</evidence>
<feature type="compositionally biased region" description="Basic and acidic residues" evidence="1">
    <location>
        <begin position="50"/>
        <end position="61"/>
    </location>
</feature>
<proteinExistence type="predicted"/>
<keyword evidence="3" id="KW-1185">Reference proteome</keyword>
<dbReference type="AlphaFoldDB" id="A0A183IVS6"/>
<feature type="region of interest" description="Disordered" evidence="1">
    <location>
        <begin position="76"/>
        <end position="104"/>
    </location>
</feature>
<evidence type="ECO:0000256" key="1">
    <source>
        <dbReference type="SAM" id="MobiDB-lite"/>
    </source>
</evidence>
<feature type="region of interest" description="Disordered" evidence="1">
    <location>
        <begin position="37"/>
        <end position="61"/>
    </location>
</feature>
<accession>A0A183IVS6</accession>
<gene>
    <name evidence="2" type="ORF">SBAD_LOCUS7724</name>
</gene>